<dbReference type="OrthoDB" id="9971063at2759"/>
<dbReference type="AlphaFoldDB" id="A0A815MMC3"/>
<protein>
    <recommendedName>
        <fullName evidence="3">Transposase Tc1-like domain-containing protein</fullName>
    </recommendedName>
</protein>
<comment type="caution">
    <text evidence="1">The sequence shown here is derived from an EMBL/GenBank/DDBJ whole genome shotgun (WGS) entry which is preliminary data.</text>
</comment>
<organism evidence="1 2">
    <name type="scientific">Adineta ricciae</name>
    <name type="common">Rotifer</name>
    <dbReference type="NCBI Taxonomy" id="249248"/>
    <lineage>
        <taxon>Eukaryota</taxon>
        <taxon>Metazoa</taxon>
        <taxon>Spiralia</taxon>
        <taxon>Gnathifera</taxon>
        <taxon>Rotifera</taxon>
        <taxon>Eurotatoria</taxon>
        <taxon>Bdelloidea</taxon>
        <taxon>Adinetida</taxon>
        <taxon>Adinetidae</taxon>
        <taxon>Adineta</taxon>
    </lineage>
</organism>
<sequence>MKNKDLQQVVFHKYEDGDNPTEIFRDLNGTLGLASLKRSCKIIRETGSVQLLKLPGCPRFARTSKTIKKSKHKLDQKKMLSVRSVTKDYPISESSAHRILRGDLKLHTYKMTIEPNLTEEHKIKREKFVN</sequence>
<gene>
    <name evidence="1" type="ORF">EDS130_LOCUS37259</name>
</gene>
<dbReference type="Proteomes" id="UP000663852">
    <property type="component" value="Unassembled WGS sequence"/>
</dbReference>
<proteinExistence type="predicted"/>
<accession>A0A815MMC3</accession>
<name>A0A815MMC3_ADIRI</name>
<dbReference type="EMBL" id="CAJNOJ010000363">
    <property type="protein sequence ID" value="CAF1418234.1"/>
    <property type="molecule type" value="Genomic_DNA"/>
</dbReference>
<evidence type="ECO:0000313" key="1">
    <source>
        <dbReference type="EMBL" id="CAF1418234.1"/>
    </source>
</evidence>
<evidence type="ECO:0008006" key="3">
    <source>
        <dbReference type="Google" id="ProtNLM"/>
    </source>
</evidence>
<reference evidence="1" key="1">
    <citation type="submission" date="2021-02" db="EMBL/GenBank/DDBJ databases">
        <authorList>
            <person name="Nowell W R."/>
        </authorList>
    </citation>
    <scope>NUCLEOTIDE SEQUENCE</scope>
</reference>
<evidence type="ECO:0000313" key="2">
    <source>
        <dbReference type="Proteomes" id="UP000663852"/>
    </source>
</evidence>